<dbReference type="PANTHER" id="PTHR41786">
    <property type="entry name" value="MOTILITY ACCESSORY FACTOR MAF"/>
    <property type="match status" value="1"/>
</dbReference>
<keyword evidence="3" id="KW-0808">Transferase</keyword>
<dbReference type="PANTHER" id="PTHR41786:SF1">
    <property type="entry name" value="6-HYDROXYMETHYLPTERIN DIPHOSPHOKINASE MPTE-LIKE DOMAIN-CONTAINING PROTEIN"/>
    <property type="match status" value="1"/>
</dbReference>
<evidence type="ECO:0000313" key="4">
    <source>
        <dbReference type="Proteomes" id="UP000594890"/>
    </source>
</evidence>
<reference evidence="3 4" key="1">
    <citation type="submission" date="2020-10" db="EMBL/GenBank/DDBJ databases">
        <title>Campylobacter and Helicobacter PacBio genomes.</title>
        <authorList>
            <person name="Lane C."/>
        </authorList>
    </citation>
    <scope>NUCLEOTIDE SEQUENCE [LARGE SCALE GENOMIC DNA]</scope>
    <source>
        <strain evidence="3 4">2014D-0218</strain>
    </source>
</reference>
<protein>
    <submittedName>
        <fullName evidence="3">Motility associated factor glycosyltransferase family protein</fullName>
    </submittedName>
</protein>
<evidence type="ECO:0000259" key="1">
    <source>
        <dbReference type="Pfam" id="PF01973"/>
    </source>
</evidence>
<accession>A0A7M1MHS9</accession>
<dbReference type="AlphaFoldDB" id="A0A7M1MHS9"/>
<feature type="domain" description="6-hydroxymethylpterin diphosphokinase MptE-like" evidence="1">
    <location>
        <begin position="205"/>
        <end position="380"/>
    </location>
</feature>
<proteinExistence type="predicted"/>
<dbReference type="EMBL" id="CP063088">
    <property type="protein sequence ID" value="QOQ99094.1"/>
    <property type="molecule type" value="Genomic_DNA"/>
</dbReference>
<evidence type="ECO:0000259" key="2">
    <source>
        <dbReference type="Pfam" id="PF20157"/>
    </source>
</evidence>
<organism evidence="3 4">
    <name type="scientific">Campylobacter lari</name>
    <dbReference type="NCBI Taxonomy" id="201"/>
    <lineage>
        <taxon>Bacteria</taxon>
        <taxon>Pseudomonadati</taxon>
        <taxon>Campylobacterota</taxon>
        <taxon>Epsilonproteobacteria</taxon>
        <taxon>Campylobacterales</taxon>
        <taxon>Campylobacteraceae</taxon>
        <taxon>Campylobacter</taxon>
    </lineage>
</organism>
<sequence length="647" mass="76448">MDKKLFKKNLNSLKNEILKNKLKNLKPNKFKVNIGTDPLDINFISNDKITKSKLYENSLVHLNEKLNLYNDKYFLYPVLYFFGFGNGILYKALLQNQNHQKIVVFECELEFIYLSFHFVDFSKELDKDTLIILDINELNMFDFQILCSKSPFFQFLRVYFLEIHCDYYEKYHDEILQTNKNIQKHIKQNILNYGNDSTDTFIGIKNYLHNLPDLISNLSFNELILKRKKACKNAIIVSTGPSLTKQLPLLKQYANYAGIFCADGSYPILAKEGIKPDYVFSLERIEKTSEFFNNNFKEFDKNILFILSSVIHPNTIKYLKQNHRNFMLMQRDLSFNNYFNLKDFGKLSNSPSVANMAYFVAVLLEYKNIIFIGQDLAYAKDGSSHPKDYHYSSTCDTYRRVHINTLAYGGKEQIKTHEVWNMFRVELEKKINFVKNTFQITTYNATEGGARIEGTIEKPFKELCEELLKKESVKNFAKINGINKENKKIELLLKSFYKLHQARKICEELIIKCSSLANKVHLLIDNENNFSKIIEQFDTFKDHISKILVIQEIIWPLFMQFELNLAKIYVLHPKTQEDVYNKKLLWIKEHLEWLILIENHIKILKETIENNFSRFESILIEKNMQKYIQKIQISKSHKTKISQDKYE</sequence>
<gene>
    <name evidence="3" type="ORF">HW242_05045</name>
</gene>
<dbReference type="Pfam" id="PF20157">
    <property type="entry name" value="Maf_flag10_N"/>
    <property type="match status" value="1"/>
</dbReference>
<dbReference type="Proteomes" id="UP000594890">
    <property type="component" value="Chromosome"/>
</dbReference>
<feature type="domain" description="Glycosyltransferase Maf N-terminal" evidence="2">
    <location>
        <begin position="8"/>
        <end position="125"/>
    </location>
</feature>
<name>A0A7M1MHS9_CAMLA</name>
<evidence type="ECO:0000313" key="3">
    <source>
        <dbReference type="EMBL" id="QOQ99094.1"/>
    </source>
</evidence>
<dbReference type="GO" id="GO:0016740">
    <property type="term" value="F:transferase activity"/>
    <property type="evidence" value="ECO:0007669"/>
    <property type="project" value="UniProtKB-KW"/>
</dbReference>
<dbReference type="InterPro" id="IPR002826">
    <property type="entry name" value="MptE-like"/>
</dbReference>
<dbReference type="InterPro" id="IPR045376">
    <property type="entry name" value="Maf_N"/>
</dbReference>
<dbReference type="Pfam" id="PF01973">
    <property type="entry name" value="MptE-like"/>
    <property type="match status" value="1"/>
</dbReference>